<evidence type="ECO:0000313" key="3">
    <source>
        <dbReference type="Proteomes" id="UP000227088"/>
    </source>
</evidence>
<sequence>MMDVLAEGFMQEYYIKKAKECEMAVAALQNQIERMSREDAASLQAQMAKVRREMKNYKAAVENATADA</sequence>
<evidence type="ECO:0000256" key="1">
    <source>
        <dbReference type="SAM" id="Coils"/>
    </source>
</evidence>
<organism evidence="2 3">
    <name type="scientific">Oleispira antarctica</name>
    <dbReference type="NCBI Taxonomy" id="188908"/>
    <lineage>
        <taxon>Bacteria</taxon>
        <taxon>Pseudomonadati</taxon>
        <taxon>Pseudomonadota</taxon>
        <taxon>Gammaproteobacteria</taxon>
        <taxon>Oceanospirillales</taxon>
        <taxon>Oceanospirillaceae</taxon>
        <taxon>Oleispira</taxon>
    </lineage>
</organism>
<dbReference type="AlphaFoldDB" id="A0A1Y5HV06"/>
<dbReference type="EMBL" id="MABE01000144">
    <property type="protein sequence ID" value="OUS41131.1"/>
    <property type="molecule type" value="Genomic_DNA"/>
</dbReference>
<evidence type="ECO:0000313" key="2">
    <source>
        <dbReference type="EMBL" id="OUS41131.1"/>
    </source>
</evidence>
<protein>
    <submittedName>
        <fullName evidence="2">Uncharacterized protein</fullName>
    </submittedName>
</protein>
<name>A0A1Y5HV06_OLEAN</name>
<dbReference type="Proteomes" id="UP000227088">
    <property type="component" value="Unassembled WGS sequence"/>
</dbReference>
<reference evidence="3" key="1">
    <citation type="journal article" date="2017" name="Proc. Natl. Acad. Sci. U.S.A.">
        <title>Simulation of Deepwater Horizon oil plume reveals substrate specialization within a complex community of hydrocarbon degraders.</title>
        <authorList>
            <person name="Hu P."/>
            <person name="Dubinsky E.A."/>
            <person name="Probst A.J."/>
            <person name="Wang J."/>
            <person name="Sieber C.M.K."/>
            <person name="Tom L.M."/>
            <person name="Gardinali P."/>
            <person name="Banfield J.F."/>
            <person name="Atlas R.M."/>
            <person name="Andersen G.L."/>
        </authorList>
    </citation>
    <scope>NUCLEOTIDE SEQUENCE [LARGE SCALE GENOMIC DNA]</scope>
</reference>
<feature type="coiled-coil region" evidence="1">
    <location>
        <begin position="18"/>
        <end position="67"/>
    </location>
</feature>
<comment type="caution">
    <text evidence="2">The sequence shown here is derived from an EMBL/GenBank/DDBJ whole genome shotgun (WGS) entry which is preliminary data.</text>
</comment>
<keyword evidence="1" id="KW-0175">Coiled coil</keyword>
<gene>
    <name evidence="2" type="ORF">A9R00_02515</name>
</gene>
<proteinExistence type="predicted"/>
<accession>A0A1Y5HV06</accession>